<proteinExistence type="predicted"/>
<keyword evidence="2" id="KW-1003">Cell membrane</keyword>
<organism evidence="11">
    <name type="scientific">uncultured Mycobacteriales bacterium</name>
    <dbReference type="NCBI Taxonomy" id="581187"/>
    <lineage>
        <taxon>Bacteria</taxon>
        <taxon>Bacillati</taxon>
        <taxon>Actinomycetota</taxon>
        <taxon>Actinomycetes</taxon>
        <taxon>Mycobacteriales</taxon>
        <taxon>environmental samples</taxon>
    </lineage>
</organism>
<evidence type="ECO:0000256" key="5">
    <source>
        <dbReference type="ARBA" id="ARBA00022989"/>
    </source>
</evidence>
<dbReference type="Pfam" id="PF03799">
    <property type="entry name" value="FtsQ_DivIB_C"/>
    <property type="match status" value="1"/>
</dbReference>
<evidence type="ECO:0000259" key="10">
    <source>
        <dbReference type="PROSITE" id="PS51779"/>
    </source>
</evidence>
<evidence type="ECO:0000256" key="8">
    <source>
        <dbReference type="SAM" id="MobiDB-lite"/>
    </source>
</evidence>
<evidence type="ECO:0000256" key="9">
    <source>
        <dbReference type="SAM" id="Phobius"/>
    </source>
</evidence>
<evidence type="ECO:0000313" key="11">
    <source>
        <dbReference type="EMBL" id="CAA9219805.1"/>
    </source>
</evidence>
<keyword evidence="7" id="KW-0131">Cell cycle</keyword>
<dbReference type="Gene3D" id="3.10.20.310">
    <property type="entry name" value="membrane protein fhac"/>
    <property type="match status" value="1"/>
</dbReference>
<comment type="subcellular location">
    <subcellularLocation>
        <location evidence="1">Membrane</location>
    </subcellularLocation>
</comment>
<evidence type="ECO:0000256" key="6">
    <source>
        <dbReference type="ARBA" id="ARBA00023136"/>
    </source>
</evidence>
<feature type="domain" description="POTRA" evidence="10">
    <location>
        <begin position="51"/>
        <end position="119"/>
    </location>
</feature>
<gene>
    <name evidence="11" type="ORF">AVDCRST_MAG41-450</name>
</gene>
<protein>
    <submittedName>
        <fullName evidence="11">Cell division protein FtsQ</fullName>
    </submittedName>
</protein>
<dbReference type="Pfam" id="PF08478">
    <property type="entry name" value="POTRA_1"/>
    <property type="match status" value="1"/>
</dbReference>
<dbReference type="AlphaFoldDB" id="A0A6J4HCH4"/>
<dbReference type="EMBL" id="CADCTP010000043">
    <property type="protein sequence ID" value="CAA9219805.1"/>
    <property type="molecule type" value="Genomic_DNA"/>
</dbReference>
<evidence type="ECO:0000256" key="2">
    <source>
        <dbReference type="ARBA" id="ARBA00022475"/>
    </source>
</evidence>
<name>A0A6J4HCH4_9ACTN</name>
<sequence length="242" mass="24547">MSPSTAVAAPRAGSTAAPRPGRGRGRTLTGPALAVLLLGAAVWVVGFTGVLGVRTVTVTGARALSAEQVRSAAAVPDRQPLARVDLAAVRDRVSGLAGVERVAVSRSWPGTVRITVTERQGVAVVERSGGVFLVDHAGHVFQRVAARPRGVPRLAIEGVGPADPATRSALAALTALPAPVVAQIAKIAAPSPESVTLHLSGRRTVLWGGAADSAAKAAALTALLRKPATVYDVSTPSIVTTR</sequence>
<dbReference type="GO" id="GO:0051301">
    <property type="term" value="P:cell division"/>
    <property type="evidence" value="ECO:0007669"/>
    <property type="project" value="UniProtKB-KW"/>
</dbReference>
<dbReference type="GO" id="GO:0005886">
    <property type="term" value="C:plasma membrane"/>
    <property type="evidence" value="ECO:0007669"/>
    <property type="project" value="TreeGrafter"/>
</dbReference>
<accession>A0A6J4HCH4</accession>
<evidence type="ECO:0000256" key="7">
    <source>
        <dbReference type="ARBA" id="ARBA00023306"/>
    </source>
</evidence>
<dbReference type="InterPro" id="IPR013685">
    <property type="entry name" value="POTRA_FtsQ_type"/>
</dbReference>
<dbReference type="PROSITE" id="PS51779">
    <property type="entry name" value="POTRA"/>
    <property type="match status" value="1"/>
</dbReference>
<keyword evidence="3 11" id="KW-0132">Cell division</keyword>
<keyword evidence="4 9" id="KW-0812">Transmembrane</keyword>
<evidence type="ECO:0000256" key="3">
    <source>
        <dbReference type="ARBA" id="ARBA00022618"/>
    </source>
</evidence>
<keyword evidence="6 9" id="KW-0472">Membrane</keyword>
<dbReference type="InterPro" id="IPR005548">
    <property type="entry name" value="Cell_div_FtsQ/DivIB_C"/>
</dbReference>
<feature type="region of interest" description="Disordered" evidence="8">
    <location>
        <begin position="1"/>
        <end position="25"/>
    </location>
</feature>
<reference evidence="11" key="1">
    <citation type="submission" date="2020-02" db="EMBL/GenBank/DDBJ databases">
        <authorList>
            <person name="Meier V. D."/>
        </authorList>
    </citation>
    <scope>NUCLEOTIDE SEQUENCE</scope>
    <source>
        <strain evidence="11">AVDCRST_MAG41</strain>
    </source>
</reference>
<evidence type="ECO:0000256" key="4">
    <source>
        <dbReference type="ARBA" id="ARBA00022692"/>
    </source>
</evidence>
<feature type="transmembrane region" description="Helical" evidence="9">
    <location>
        <begin position="32"/>
        <end position="53"/>
    </location>
</feature>
<keyword evidence="5 9" id="KW-1133">Transmembrane helix</keyword>
<dbReference type="InterPro" id="IPR050487">
    <property type="entry name" value="FtsQ_DivIB"/>
</dbReference>
<dbReference type="PANTHER" id="PTHR37820">
    <property type="entry name" value="CELL DIVISION PROTEIN DIVIB"/>
    <property type="match status" value="1"/>
</dbReference>
<dbReference type="PANTHER" id="PTHR37820:SF1">
    <property type="entry name" value="CELL DIVISION PROTEIN FTSQ"/>
    <property type="match status" value="1"/>
</dbReference>
<evidence type="ECO:0000256" key="1">
    <source>
        <dbReference type="ARBA" id="ARBA00004370"/>
    </source>
</evidence>
<dbReference type="InterPro" id="IPR034746">
    <property type="entry name" value="POTRA"/>
</dbReference>